<feature type="signal peptide" evidence="2">
    <location>
        <begin position="1"/>
        <end position="16"/>
    </location>
</feature>
<evidence type="ECO:0000313" key="3">
    <source>
        <dbReference type="EnsemblPlants" id="EMT01946"/>
    </source>
</evidence>
<accession>N1QU46</accession>
<dbReference type="ExpressionAtlas" id="N1QU46">
    <property type="expression patterns" value="baseline"/>
</dbReference>
<dbReference type="PANTHER" id="PTHR33186">
    <property type="entry name" value="OS10G0136150 PROTEIN-RELATED"/>
    <property type="match status" value="1"/>
</dbReference>
<organism evidence="3">
    <name type="scientific">Aegilops tauschii</name>
    <name type="common">Tausch's goatgrass</name>
    <name type="synonym">Aegilops squarrosa</name>
    <dbReference type="NCBI Taxonomy" id="37682"/>
    <lineage>
        <taxon>Eukaryota</taxon>
        <taxon>Viridiplantae</taxon>
        <taxon>Streptophyta</taxon>
        <taxon>Embryophyta</taxon>
        <taxon>Tracheophyta</taxon>
        <taxon>Spermatophyta</taxon>
        <taxon>Magnoliopsida</taxon>
        <taxon>Liliopsida</taxon>
        <taxon>Poales</taxon>
        <taxon>Poaceae</taxon>
        <taxon>BOP clade</taxon>
        <taxon>Pooideae</taxon>
        <taxon>Triticodae</taxon>
        <taxon>Triticeae</taxon>
        <taxon>Triticinae</taxon>
        <taxon>Aegilops</taxon>
    </lineage>
</organism>
<dbReference type="AlphaFoldDB" id="N1QU46"/>
<name>N1QU46_AEGTA</name>
<evidence type="ECO:0000256" key="1">
    <source>
        <dbReference type="SAM" id="MobiDB-lite"/>
    </source>
</evidence>
<feature type="region of interest" description="Disordered" evidence="1">
    <location>
        <begin position="16"/>
        <end position="100"/>
    </location>
</feature>
<dbReference type="PANTHER" id="PTHR33186:SF13">
    <property type="entry name" value="OS10G0138300 PROTEIN"/>
    <property type="match status" value="1"/>
</dbReference>
<evidence type="ECO:0008006" key="4">
    <source>
        <dbReference type="Google" id="ProtNLM"/>
    </source>
</evidence>
<feature type="compositionally biased region" description="Low complexity" evidence="1">
    <location>
        <begin position="47"/>
        <end position="57"/>
    </location>
</feature>
<evidence type="ECO:0000256" key="2">
    <source>
        <dbReference type="SAM" id="SignalP"/>
    </source>
</evidence>
<sequence>MTLFLLVEPLVAEGEGQCFTQVEPSPTQGPHASEEQSEGPQPHEQDQGQDQSQDGVETPSGAQGQVLSSKQVQDQEHPQDQEQAQDGAQDDQVTAPRLTPEEELKRRLWKLLSKSEDASIIEPSSLPRASAVCSRLLSDPAFRRRFRIHPRGSALLLGSFIHYPGITFQPAPDAPDRLPLEQFRLKLDDHYIALGCRHGLALFFLPIRLQVLVWDPLAGHQLRLAVPPDFEFQGAKGDISGAVLRAAGDVDHFRVVLVGCDGEQPRTALACVYSSETGVWGGCVSTPIPSEGLFIFRGEPAMLAGDRLHWSVTVAGSRGILKFDLDRQSLDLSLLPGDYYTPLSPEFTVVRAEGGRMGFLFLHRFIAELWSTKRNRDGVEIWTPGRSIELDKLLGLNSEKEPPQMIGYAEENNAVFFRAADADYMVHLESLQFNKLPKTTVGSYYHPFETVHTPEPGSELAARGLLPSLVVRAEGGGKGFLFLYRFTAELWSTKRNRDGVEIWAPGRSIELDKLLGLNSEKEPPQMIGYAEENNAVLFRTVDADYMVHLESLQFNKLPKTTVGSYYHPFETVHTPVRLARSLADSGCAILTTPSFYSHIHTKPFDVYKYFASPVLCVFG</sequence>
<feature type="compositionally biased region" description="Low complexity" evidence="1">
    <location>
        <begin position="81"/>
        <end position="92"/>
    </location>
</feature>
<feature type="chain" id="PRO_5014585187" description="DUF1618 domain-containing protein" evidence="2">
    <location>
        <begin position="17"/>
        <end position="619"/>
    </location>
</feature>
<keyword evidence="2" id="KW-0732">Signal</keyword>
<reference evidence="3" key="1">
    <citation type="submission" date="2015-06" db="UniProtKB">
        <authorList>
            <consortium name="EnsemblPlants"/>
        </authorList>
    </citation>
    <scope>IDENTIFICATION</scope>
</reference>
<feature type="compositionally biased region" description="Polar residues" evidence="1">
    <location>
        <begin position="18"/>
        <end position="30"/>
    </location>
</feature>
<feature type="compositionally biased region" description="Polar residues" evidence="1">
    <location>
        <begin position="60"/>
        <end position="72"/>
    </location>
</feature>
<dbReference type="EnsemblPlants" id="EMT01946">
    <property type="protein sequence ID" value="EMT01946"/>
    <property type="gene ID" value="F775_24608"/>
</dbReference>
<proteinExistence type="predicted"/>
<protein>
    <recommendedName>
        <fullName evidence="4">DUF1618 domain-containing protein</fullName>
    </recommendedName>
</protein>